<dbReference type="GO" id="GO:0000978">
    <property type="term" value="F:RNA polymerase II cis-regulatory region sequence-specific DNA binding"/>
    <property type="evidence" value="ECO:0007669"/>
    <property type="project" value="InterPro"/>
</dbReference>
<keyword evidence="15" id="KW-1185">Reference proteome</keyword>
<organism evidence="14 15">
    <name type="scientific">Caenorhabditis angaria</name>
    <dbReference type="NCBI Taxonomy" id="860376"/>
    <lineage>
        <taxon>Eukaryota</taxon>
        <taxon>Metazoa</taxon>
        <taxon>Ecdysozoa</taxon>
        <taxon>Nematoda</taxon>
        <taxon>Chromadorea</taxon>
        <taxon>Rhabditida</taxon>
        <taxon>Rhabditina</taxon>
        <taxon>Rhabditomorpha</taxon>
        <taxon>Rhabditoidea</taxon>
        <taxon>Rhabditidae</taxon>
        <taxon>Peloderinae</taxon>
        <taxon>Caenorhabditis</taxon>
    </lineage>
</organism>
<evidence type="ECO:0008006" key="16">
    <source>
        <dbReference type="Google" id="ProtNLM"/>
    </source>
</evidence>
<accession>A0A9P1NBE5</accession>
<evidence type="ECO:0000313" key="14">
    <source>
        <dbReference type="EMBL" id="CAI5456730.1"/>
    </source>
</evidence>
<keyword evidence="8" id="KW-0804">Transcription</keyword>
<dbReference type="InterPro" id="IPR050274">
    <property type="entry name" value="Nuclear_hormone_rcpt_NR2"/>
</dbReference>
<comment type="similarity">
    <text evidence="2">Belongs to the nuclear hormone receptor family.</text>
</comment>
<dbReference type="PANTHER" id="PTHR24083">
    <property type="entry name" value="NUCLEAR HORMONE RECEPTOR"/>
    <property type="match status" value="1"/>
</dbReference>
<dbReference type="SUPFAM" id="SSF48508">
    <property type="entry name" value="Nuclear receptor ligand-binding domain"/>
    <property type="match status" value="1"/>
</dbReference>
<feature type="compositionally biased region" description="Low complexity" evidence="11">
    <location>
        <begin position="28"/>
        <end position="37"/>
    </location>
</feature>
<keyword evidence="5" id="KW-0862">Zinc</keyword>
<feature type="region of interest" description="Disordered" evidence="11">
    <location>
        <begin position="22"/>
        <end position="44"/>
    </location>
</feature>
<dbReference type="CDD" id="cd06960">
    <property type="entry name" value="NR_DBD_HNF4A"/>
    <property type="match status" value="1"/>
</dbReference>
<evidence type="ECO:0000256" key="11">
    <source>
        <dbReference type="SAM" id="MobiDB-lite"/>
    </source>
</evidence>
<evidence type="ECO:0000259" key="12">
    <source>
        <dbReference type="PROSITE" id="PS51030"/>
    </source>
</evidence>
<comment type="subcellular location">
    <subcellularLocation>
        <location evidence="1">Nucleus</location>
    </subcellularLocation>
</comment>
<evidence type="ECO:0000256" key="4">
    <source>
        <dbReference type="ARBA" id="ARBA00022771"/>
    </source>
</evidence>
<reference evidence="14" key="1">
    <citation type="submission" date="2022-11" db="EMBL/GenBank/DDBJ databases">
        <authorList>
            <person name="Kikuchi T."/>
        </authorList>
    </citation>
    <scope>NUCLEOTIDE SEQUENCE</scope>
    <source>
        <strain evidence="14">PS1010</strain>
    </source>
</reference>
<name>A0A9P1NBE5_9PELO</name>
<evidence type="ECO:0000256" key="6">
    <source>
        <dbReference type="ARBA" id="ARBA00023015"/>
    </source>
</evidence>
<keyword evidence="10" id="KW-0539">Nucleus</keyword>
<dbReference type="Proteomes" id="UP001152747">
    <property type="component" value="Unassembled WGS sequence"/>
</dbReference>
<evidence type="ECO:0000259" key="13">
    <source>
        <dbReference type="PROSITE" id="PS51843"/>
    </source>
</evidence>
<dbReference type="OrthoDB" id="5864640at2759"/>
<evidence type="ECO:0000256" key="7">
    <source>
        <dbReference type="ARBA" id="ARBA00023125"/>
    </source>
</evidence>
<feature type="domain" description="Nuclear receptor" evidence="12">
    <location>
        <begin position="59"/>
        <end position="134"/>
    </location>
</feature>
<dbReference type="FunFam" id="3.30.50.10:FF:000030">
    <property type="entry name" value="Nuclear Hormone Receptor family"/>
    <property type="match status" value="1"/>
</dbReference>
<dbReference type="PROSITE" id="PS51843">
    <property type="entry name" value="NR_LBD"/>
    <property type="match status" value="1"/>
</dbReference>
<dbReference type="EMBL" id="CANHGI010000006">
    <property type="protein sequence ID" value="CAI5456730.1"/>
    <property type="molecule type" value="Genomic_DNA"/>
</dbReference>
<dbReference type="PROSITE" id="PS00031">
    <property type="entry name" value="NUCLEAR_REC_DBD_1"/>
    <property type="match status" value="1"/>
</dbReference>
<dbReference type="Pfam" id="PF00105">
    <property type="entry name" value="zf-C4"/>
    <property type="match status" value="1"/>
</dbReference>
<gene>
    <name evidence="14" type="ORF">CAMP_LOCUS19367</name>
</gene>
<dbReference type="GO" id="GO:0003700">
    <property type="term" value="F:DNA-binding transcription factor activity"/>
    <property type="evidence" value="ECO:0007669"/>
    <property type="project" value="InterPro"/>
</dbReference>
<keyword evidence="6" id="KW-0805">Transcription regulation</keyword>
<dbReference type="InterPro" id="IPR001628">
    <property type="entry name" value="Znf_hrmn_rcpt"/>
</dbReference>
<feature type="domain" description="NR LBD" evidence="13">
    <location>
        <begin position="201"/>
        <end position="355"/>
    </location>
</feature>
<protein>
    <recommendedName>
        <fullName evidence="16">Nuclear receptor domain-containing protein</fullName>
    </recommendedName>
</protein>
<dbReference type="InterPro" id="IPR013088">
    <property type="entry name" value="Znf_NHR/GATA"/>
</dbReference>
<proteinExistence type="inferred from homology"/>
<dbReference type="Gene3D" id="1.10.565.10">
    <property type="entry name" value="Retinoid X Receptor"/>
    <property type="match status" value="1"/>
</dbReference>
<dbReference type="SMART" id="SM00399">
    <property type="entry name" value="ZnF_C4"/>
    <property type="match status" value="1"/>
</dbReference>
<keyword evidence="7" id="KW-0238">DNA-binding</keyword>
<dbReference type="PROSITE" id="PS51030">
    <property type="entry name" value="NUCLEAR_REC_DBD_2"/>
    <property type="match status" value="1"/>
</dbReference>
<dbReference type="GO" id="GO:0008270">
    <property type="term" value="F:zinc ion binding"/>
    <property type="evidence" value="ECO:0007669"/>
    <property type="project" value="UniProtKB-KW"/>
</dbReference>
<dbReference type="Gene3D" id="3.30.50.10">
    <property type="entry name" value="Erythroid Transcription Factor GATA-1, subunit A"/>
    <property type="match status" value="1"/>
</dbReference>
<evidence type="ECO:0000256" key="1">
    <source>
        <dbReference type="ARBA" id="ARBA00004123"/>
    </source>
</evidence>
<dbReference type="InterPro" id="IPR049636">
    <property type="entry name" value="HNF4-like_DBD"/>
</dbReference>
<keyword evidence="4" id="KW-0863">Zinc-finger</keyword>
<evidence type="ECO:0000256" key="5">
    <source>
        <dbReference type="ARBA" id="ARBA00022833"/>
    </source>
</evidence>
<keyword evidence="9" id="KW-0675">Receptor</keyword>
<dbReference type="InterPro" id="IPR035500">
    <property type="entry name" value="NHR-like_dom_sf"/>
</dbReference>
<dbReference type="AlphaFoldDB" id="A0A9P1NBE5"/>
<comment type="caution">
    <text evidence="14">The sequence shown here is derived from an EMBL/GenBank/DDBJ whole genome shotgun (WGS) entry which is preliminary data.</text>
</comment>
<evidence type="ECO:0000256" key="10">
    <source>
        <dbReference type="ARBA" id="ARBA00023242"/>
    </source>
</evidence>
<evidence type="ECO:0000313" key="15">
    <source>
        <dbReference type="Proteomes" id="UP001152747"/>
    </source>
</evidence>
<dbReference type="GO" id="GO:0005634">
    <property type="term" value="C:nucleus"/>
    <property type="evidence" value="ECO:0007669"/>
    <property type="project" value="UniProtKB-SubCell"/>
</dbReference>
<dbReference type="PRINTS" id="PR00047">
    <property type="entry name" value="STROIDFINGER"/>
</dbReference>
<dbReference type="SUPFAM" id="SSF57716">
    <property type="entry name" value="Glucocorticoid receptor-like (DNA-binding domain)"/>
    <property type="match status" value="1"/>
</dbReference>
<evidence type="ECO:0000256" key="8">
    <source>
        <dbReference type="ARBA" id="ARBA00023163"/>
    </source>
</evidence>
<keyword evidence="3" id="KW-0479">Metal-binding</keyword>
<dbReference type="InterPro" id="IPR000536">
    <property type="entry name" value="Nucl_hrmn_rcpt_lig-bd"/>
</dbReference>
<evidence type="ECO:0000256" key="3">
    <source>
        <dbReference type="ARBA" id="ARBA00022723"/>
    </source>
</evidence>
<sequence>MATYLKSAPIWICQQPENWPEENLSPMSSGSGSSQSSDDQHQNTVVQLKKIRNVRKSDKHHCSICGDRPTGYHYDVLSCNGCKTFFRRTIINKRNFKCTKGGQCEFTKDFRCACRACRFNKCVLVGMNPSAIQFPAKYEEDAHQDDFESEEDVKKMSICKFEKEILVDETFQTYQLVDEISRREDAVLAIRRSPENLPVEMDFSLTQVLRKTPVLGKNTQITVPGKLYQNDRVRYWMVFDLYLNVEFAKTFDVFRELREIDQKSLISHIGGLLHVATQSFYSFFEAKSDTLMFPDGTNAFQNKMDAVKIDAKRSVFINYYAEMYNLPIFRISQPQHESDRIFLFQIDRTFFTKQS</sequence>
<evidence type="ECO:0000256" key="2">
    <source>
        <dbReference type="ARBA" id="ARBA00005993"/>
    </source>
</evidence>
<evidence type="ECO:0000256" key="9">
    <source>
        <dbReference type="ARBA" id="ARBA00023170"/>
    </source>
</evidence>